<feature type="domain" description="Transcription regulator PadR N-terminal" evidence="1">
    <location>
        <begin position="7"/>
        <end position="81"/>
    </location>
</feature>
<organism evidence="3 4">
    <name type="scientific">Microbacterium barkeri</name>
    <dbReference type="NCBI Taxonomy" id="33917"/>
    <lineage>
        <taxon>Bacteria</taxon>
        <taxon>Bacillati</taxon>
        <taxon>Actinomycetota</taxon>
        <taxon>Actinomycetes</taxon>
        <taxon>Micrococcales</taxon>
        <taxon>Microbacteriaceae</taxon>
        <taxon>Microbacterium</taxon>
    </lineage>
</organism>
<dbReference type="Proteomes" id="UP001142462">
    <property type="component" value="Unassembled WGS sequence"/>
</dbReference>
<dbReference type="Gene3D" id="6.10.140.190">
    <property type="match status" value="1"/>
</dbReference>
<dbReference type="InterPro" id="IPR005149">
    <property type="entry name" value="Tscrpt_reg_PadR_N"/>
</dbReference>
<dbReference type="Gene3D" id="1.10.10.10">
    <property type="entry name" value="Winged helix-like DNA-binding domain superfamily/Winged helix DNA-binding domain"/>
    <property type="match status" value="1"/>
</dbReference>
<feature type="domain" description="Transcription regulator PadR C-terminal" evidence="2">
    <location>
        <begin position="93"/>
        <end position="172"/>
    </location>
</feature>
<reference evidence="3" key="2">
    <citation type="submission" date="2023-01" db="EMBL/GenBank/DDBJ databases">
        <authorList>
            <person name="Sun Q."/>
            <person name="Evtushenko L."/>
        </authorList>
    </citation>
    <scope>NUCLEOTIDE SEQUENCE</scope>
    <source>
        <strain evidence="3">VKM Ac-1020</strain>
    </source>
</reference>
<accession>A0A9W6H221</accession>
<dbReference type="SUPFAM" id="SSF46785">
    <property type="entry name" value="Winged helix' DNA-binding domain"/>
    <property type="match status" value="1"/>
</dbReference>
<evidence type="ECO:0000313" key="3">
    <source>
        <dbReference type="EMBL" id="GLJ60832.1"/>
    </source>
</evidence>
<keyword evidence="4" id="KW-1185">Reference proteome</keyword>
<gene>
    <name evidence="3" type="primary">padR</name>
    <name evidence="3" type="ORF">GCM10017576_09610</name>
</gene>
<dbReference type="EMBL" id="BSEJ01000003">
    <property type="protein sequence ID" value="GLJ60832.1"/>
    <property type="molecule type" value="Genomic_DNA"/>
</dbReference>
<evidence type="ECO:0000313" key="4">
    <source>
        <dbReference type="Proteomes" id="UP001142462"/>
    </source>
</evidence>
<dbReference type="Pfam" id="PF03551">
    <property type="entry name" value="PadR"/>
    <property type="match status" value="1"/>
</dbReference>
<dbReference type="InterPro" id="IPR018309">
    <property type="entry name" value="Tscrpt_reg_PadR_C"/>
</dbReference>
<protein>
    <submittedName>
        <fullName evidence="3">PadR family transcriptional regulator</fullName>
    </submittedName>
</protein>
<comment type="caution">
    <text evidence="3">The sequence shown here is derived from an EMBL/GenBank/DDBJ whole genome shotgun (WGS) entry which is preliminary data.</text>
</comment>
<sequence>MTLSRIILGLLALAPMTGYDLKRHFDSTARHFWAADKAQIYRTLARLVDDGLAAVEVVPGAGAPDRQVHRITAEGRAALAEWLVSPVEAHADRDPFLARLFFADGLEPEALRRLLAVRRQEAEELLAHFESIRDTTGAPRDRAARFRLATLANGIAHMRAELAWLDEIEADLP</sequence>
<proteinExistence type="predicted"/>
<dbReference type="AlphaFoldDB" id="A0A9W6H221"/>
<dbReference type="InterPro" id="IPR036390">
    <property type="entry name" value="WH_DNA-bd_sf"/>
</dbReference>
<reference evidence="3" key="1">
    <citation type="journal article" date="2014" name="Int. J. Syst. Evol. Microbiol.">
        <title>Complete genome sequence of Corynebacterium casei LMG S-19264T (=DSM 44701T), isolated from a smear-ripened cheese.</title>
        <authorList>
            <consortium name="US DOE Joint Genome Institute (JGI-PGF)"/>
            <person name="Walter F."/>
            <person name="Albersmeier A."/>
            <person name="Kalinowski J."/>
            <person name="Ruckert C."/>
        </authorList>
    </citation>
    <scope>NUCLEOTIDE SEQUENCE</scope>
    <source>
        <strain evidence="3">VKM Ac-1020</strain>
    </source>
</reference>
<evidence type="ECO:0000259" key="1">
    <source>
        <dbReference type="Pfam" id="PF03551"/>
    </source>
</evidence>
<name>A0A9W6H221_9MICO</name>
<dbReference type="InterPro" id="IPR036388">
    <property type="entry name" value="WH-like_DNA-bd_sf"/>
</dbReference>
<dbReference type="RefSeq" id="WP_271172545.1">
    <property type="nucleotide sequence ID" value="NZ_BSEJ01000003.1"/>
</dbReference>
<dbReference type="PANTHER" id="PTHR43252:SF6">
    <property type="entry name" value="NEGATIVE TRANSCRIPTION REGULATOR PADR"/>
    <property type="match status" value="1"/>
</dbReference>
<evidence type="ECO:0000259" key="2">
    <source>
        <dbReference type="Pfam" id="PF10400"/>
    </source>
</evidence>
<dbReference type="Pfam" id="PF10400">
    <property type="entry name" value="Vir_act_alpha_C"/>
    <property type="match status" value="1"/>
</dbReference>
<dbReference type="PANTHER" id="PTHR43252">
    <property type="entry name" value="TRANSCRIPTIONAL REGULATOR YQJI"/>
    <property type="match status" value="1"/>
</dbReference>